<evidence type="ECO:0000256" key="1">
    <source>
        <dbReference type="ARBA" id="ARBA00001933"/>
    </source>
</evidence>
<dbReference type="InterPro" id="IPR004839">
    <property type="entry name" value="Aminotransferase_I/II_large"/>
</dbReference>
<accession>A0ABX6C2C6</accession>
<dbReference type="Gene3D" id="3.90.1150.10">
    <property type="entry name" value="Aspartate Aminotransferase, domain 1"/>
    <property type="match status" value="1"/>
</dbReference>
<dbReference type="PROSITE" id="PS00105">
    <property type="entry name" value="AA_TRANSFER_CLASS_1"/>
    <property type="match status" value="1"/>
</dbReference>
<keyword evidence="4" id="KW-0663">Pyridoxal phosphate</keyword>
<dbReference type="InterPro" id="IPR015424">
    <property type="entry name" value="PyrdxlP-dep_Trfase"/>
</dbReference>
<evidence type="ECO:0000256" key="2">
    <source>
        <dbReference type="ARBA" id="ARBA00022576"/>
    </source>
</evidence>
<dbReference type="Gene3D" id="3.40.640.10">
    <property type="entry name" value="Type I PLP-dependent aspartate aminotransferase-like (Major domain)"/>
    <property type="match status" value="1"/>
</dbReference>
<dbReference type="PANTHER" id="PTHR43807">
    <property type="entry name" value="FI04487P"/>
    <property type="match status" value="1"/>
</dbReference>
<keyword evidence="3 5" id="KW-0808">Transferase</keyword>
<reference evidence="7 8" key="2">
    <citation type="submission" date="2019-10" db="EMBL/GenBank/DDBJ databases">
        <title>Thermopilla bonchosmolovskayae gen. nov., sp. nov., a moderately thermophilic Chloroflexi bacterium from a Chukotka hot spring (Arctic, Russia), representing a novel classis Thermopillaia, which include previously uncultivated lineage OLB14.</title>
        <authorList>
            <person name="Kochetkova T.V."/>
            <person name="Zayulina K.S."/>
            <person name="Zhigarkov V.S."/>
            <person name="Minaev N.V."/>
            <person name="Novikov A."/>
            <person name="Toshchakov S.V."/>
            <person name="Elcheninov A.G."/>
            <person name="Kublanov I.V."/>
        </authorList>
    </citation>
    <scope>NUCLEOTIDE SEQUENCE [LARGE SCALE GENOMIC DNA]</scope>
    <source>
        <strain evidence="7 8">3753O</strain>
    </source>
</reference>
<dbReference type="InterPro" id="IPR004838">
    <property type="entry name" value="NHTrfase_class1_PyrdxlP-BS"/>
</dbReference>
<dbReference type="GO" id="GO:0008483">
    <property type="term" value="F:transaminase activity"/>
    <property type="evidence" value="ECO:0007669"/>
    <property type="project" value="UniProtKB-KW"/>
</dbReference>
<reference evidence="7 8" key="1">
    <citation type="submission" date="2019-08" db="EMBL/GenBank/DDBJ databases">
        <authorList>
            <person name="Toschakov S.V."/>
        </authorList>
    </citation>
    <scope>NUCLEOTIDE SEQUENCE [LARGE SCALE GENOMIC DNA]</scope>
    <source>
        <strain evidence="7 8">3753O</strain>
    </source>
</reference>
<evidence type="ECO:0000256" key="4">
    <source>
        <dbReference type="ARBA" id="ARBA00022898"/>
    </source>
</evidence>
<gene>
    <name evidence="7" type="ORF">Tbon_09040</name>
</gene>
<comment type="similarity">
    <text evidence="5">Belongs to the class-I pyridoxal-phosphate-dependent aminotransferase family.</text>
</comment>
<dbReference type="RefSeq" id="WP_158067398.1">
    <property type="nucleotide sequence ID" value="NZ_CP042829.1"/>
</dbReference>
<evidence type="ECO:0000259" key="6">
    <source>
        <dbReference type="Pfam" id="PF00155"/>
    </source>
</evidence>
<dbReference type="InterPro" id="IPR015421">
    <property type="entry name" value="PyrdxlP-dep_Trfase_major"/>
</dbReference>
<dbReference type="InterPro" id="IPR051326">
    <property type="entry name" value="Kynurenine-oxoglutarate_AT"/>
</dbReference>
<evidence type="ECO:0000256" key="3">
    <source>
        <dbReference type="ARBA" id="ARBA00022679"/>
    </source>
</evidence>
<keyword evidence="8" id="KW-1185">Reference proteome</keyword>
<dbReference type="SUPFAM" id="SSF53383">
    <property type="entry name" value="PLP-dependent transferases"/>
    <property type="match status" value="1"/>
</dbReference>
<evidence type="ECO:0000313" key="7">
    <source>
        <dbReference type="EMBL" id="QFG03436.1"/>
    </source>
</evidence>
<name>A0ABX6C2C6_9CHLR</name>
<dbReference type="PANTHER" id="PTHR43807:SF20">
    <property type="entry name" value="FI04487P"/>
    <property type="match status" value="1"/>
</dbReference>
<comment type="cofactor">
    <cofactor evidence="1 5">
        <name>pyridoxal 5'-phosphate</name>
        <dbReference type="ChEBI" id="CHEBI:597326"/>
    </cofactor>
</comment>
<sequence>MPRTHIARRTSVFSESVIREMTRLAMLHGAMNLAQGYPDFPAPAFIKQAAVDAINADINQYAITWGAPRLRRAIADKTCRFYGLEVDPDREVTVTCGATEAMMCAMLAVVEEGDEVIVFEPVYENYVPDAAMSGARLVFVTLRGEGFSFDPGELRRAFSPRTRAIIVNTPNNPSGKVFTRAELQQIAALCQEFDTLCITDEIYERILYDGREHIPMATLPGMYERTITISGLSKTFSVTGWRLGYLVAPPHLTDALRKVHDFLTVGAPAPLQEAAAVAIEQADAYYPELREMYAAKRAILLEALRAAGFACHQPEGAYYIMADFSALGFDGDDTAFAHHLIRDIGVAPVPGSSFYRPGSDAGSRMVRFTFSKSDETLREAARRLASR</sequence>
<dbReference type="InterPro" id="IPR015422">
    <property type="entry name" value="PyrdxlP-dep_Trfase_small"/>
</dbReference>
<dbReference type="EC" id="2.6.1.-" evidence="5"/>
<feature type="domain" description="Aminotransferase class I/classII large" evidence="6">
    <location>
        <begin position="31"/>
        <end position="384"/>
    </location>
</feature>
<proteinExistence type="inferred from homology"/>
<evidence type="ECO:0000256" key="5">
    <source>
        <dbReference type="RuleBase" id="RU000481"/>
    </source>
</evidence>
<keyword evidence="2 5" id="KW-0032">Aminotransferase</keyword>
<dbReference type="CDD" id="cd00609">
    <property type="entry name" value="AAT_like"/>
    <property type="match status" value="1"/>
</dbReference>
<dbReference type="Pfam" id="PF00155">
    <property type="entry name" value="Aminotran_1_2"/>
    <property type="match status" value="1"/>
</dbReference>
<organism evidence="7 8">
    <name type="scientific">Tepidiforma bonchosmolovskayae</name>
    <dbReference type="NCBI Taxonomy" id="2601677"/>
    <lineage>
        <taxon>Bacteria</taxon>
        <taxon>Bacillati</taxon>
        <taxon>Chloroflexota</taxon>
        <taxon>Tepidiformia</taxon>
        <taxon>Tepidiformales</taxon>
        <taxon>Tepidiformaceae</taxon>
        <taxon>Tepidiforma</taxon>
    </lineage>
</organism>
<evidence type="ECO:0000313" key="8">
    <source>
        <dbReference type="Proteomes" id="UP000326331"/>
    </source>
</evidence>
<dbReference type="Proteomes" id="UP000326331">
    <property type="component" value="Chromosome"/>
</dbReference>
<protein>
    <recommendedName>
        <fullName evidence="5">Aminotransferase</fullName>
        <ecNumber evidence="5">2.6.1.-</ecNumber>
    </recommendedName>
</protein>
<dbReference type="EMBL" id="CP042829">
    <property type="protein sequence ID" value="QFG03436.1"/>
    <property type="molecule type" value="Genomic_DNA"/>
</dbReference>